<feature type="compositionally biased region" description="Basic and acidic residues" evidence="1">
    <location>
        <begin position="11"/>
        <end position="25"/>
    </location>
</feature>
<gene>
    <name evidence="2" type="ORF">DPMN_192329</name>
</gene>
<keyword evidence="3" id="KW-1185">Reference proteome</keyword>
<dbReference type="AlphaFoldDB" id="A0A9D3Y4V0"/>
<reference evidence="2" key="2">
    <citation type="submission" date="2020-11" db="EMBL/GenBank/DDBJ databases">
        <authorList>
            <person name="McCartney M.A."/>
            <person name="Auch B."/>
            <person name="Kono T."/>
            <person name="Mallez S."/>
            <person name="Becker A."/>
            <person name="Gohl D.M."/>
            <person name="Silverstein K.A.T."/>
            <person name="Koren S."/>
            <person name="Bechman K.B."/>
            <person name="Herman A."/>
            <person name="Abrahante J.E."/>
            <person name="Garbe J."/>
        </authorList>
    </citation>
    <scope>NUCLEOTIDE SEQUENCE</scope>
    <source>
        <strain evidence="2">Duluth1</strain>
        <tissue evidence="2">Whole animal</tissue>
    </source>
</reference>
<dbReference type="Proteomes" id="UP000828390">
    <property type="component" value="Unassembled WGS sequence"/>
</dbReference>
<feature type="region of interest" description="Disordered" evidence="1">
    <location>
        <begin position="63"/>
        <end position="92"/>
    </location>
</feature>
<accession>A0A9D3Y4V0</accession>
<evidence type="ECO:0000256" key="1">
    <source>
        <dbReference type="SAM" id="MobiDB-lite"/>
    </source>
</evidence>
<feature type="region of interest" description="Disordered" evidence="1">
    <location>
        <begin position="1"/>
        <end position="30"/>
    </location>
</feature>
<organism evidence="2 3">
    <name type="scientific">Dreissena polymorpha</name>
    <name type="common">Zebra mussel</name>
    <name type="synonym">Mytilus polymorpha</name>
    <dbReference type="NCBI Taxonomy" id="45954"/>
    <lineage>
        <taxon>Eukaryota</taxon>
        <taxon>Metazoa</taxon>
        <taxon>Spiralia</taxon>
        <taxon>Lophotrochozoa</taxon>
        <taxon>Mollusca</taxon>
        <taxon>Bivalvia</taxon>
        <taxon>Autobranchia</taxon>
        <taxon>Heteroconchia</taxon>
        <taxon>Euheterodonta</taxon>
        <taxon>Imparidentia</taxon>
        <taxon>Neoheterodontei</taxon>
        <taxon>Myida</taxon>
        <taxon>Dreissenoidea</taxon>
        <taxon>Dreissenidae</taxon>
        <taxon>Dreissena</taxon>
    </lineage>
</organism>
<sequence length="92" mass="10596">MDIGQIPMPLRGRERHSDTAPDSSRHGYINDSGRLNLERFEKYLADLSKIDYDTFCERIKERCNQDTSIARQTTNQLSTPESPADEADEDVY</sequence>
<feature type="compositionally biased region" description="Acidic residues" evidence="1">
    <location>
        <begin position="83"/>
        <end position="92"/>
    </location>
</feature>
<feature type="compositionally biased region" description="Polar residues" evidence="1">
    <location>
        <begin position="65"/>
        <end position="81"/>
    </location>
</feature>
<proteinExistence type="predicted"/>
<evidence type="ECO:0000313" key="3">
    <source>
        <dbReference type="Proteomes" id="UP000828390"/>
    </source>
</evidence>
<name>A0A9D3Y4V0_DREPO</name>
<comment type="caution">
    <text evidence="2">The sequence shown here is derived from an EMBL/GenBank/DDBJ whole genome shotgun (WGS) entry which is preliminary data.</text>
</comment>
<protein>
    <submittedName>
        <fullName evidence="2">Uncharacterized protein</fullName>
    </submittedName>
</protein>
<evidence type="ECO:0000313" key="2">
    <source>
        <dbReference type="EMBL" id="KAH3691798.1"/>
    </source>
</evidence>
<dbReference type="EMBL" id="JAIWYP010000030">
    <property type="protein sequence ID" value="KAH3691798.1"/>
    <property type="molecule type" value="Genomic_DNA"/>
</dbReference>
<reference evidence="2" key="1">
    <citation type="journal article" date="2019" name="bioRxiv">
        <title>The Genome of the Zebra Mussel, Dreissena polymorpha: A Resource for Invasive Species Research.</title>
        <authorList>
            <person name="McCartney M.A."/>
            <person name="Auch B."/>
            <person name="Kono T."/>
            <person name="Mallez S."/>
            <person name="Zhang Y."/>
            <person name="Obille A."/>
            <person name="Becker A."/>
            <person name="Abrahante J.E."/>
            <person name="Garbe J."/>
            <person name="Badalamenti J.P."/>
            <person name="Herman A."/>
            <person name="Mangelson H."/>
            <person name="Liachko I."/>
            <person name="Sullivan S."/>
            <person name="Sone E.D."/>
            <person name="Koren S."/>
            <person name="Silverstein K.A.T."/>
            <person name="Beckman K.B."/>
            <person name="Gohl D.M."/>
        </authorList>
    </citation>
    <scope>NUCLEOTIDE SEQUENCE</scope>
    <source>
        <strain evidence="2">Duluth1</strain>
        <tissue evidence="2">Whole animal</tissue>
    </source>
</reference>